<dbReference type="Gene3D" id="1.20.1640.10">
    <property type="entry name" value="Multidrug efflux transporter AcrB transmembrane domain"/>
    <property type="match status" value="2"/>
</dbReference>
<dbReference type="EMBL" id="JACHDZ010000001">
    <property type="protein sequence ID" value="MBB5342972.1"/>
    <property type="molecule type" value="Genomic_DNA"/>
</dbReference>
<dbReference type="InterPro" id="IPR004763">
    <property type="entry name" value="CusA-like"/>
</dbReference>
<accession>A0A7W8J802</accession>
<keyword evidence="5 9" id="KW-0812">Transmembrane</keyword>
<evidence type="ECO:0000256" key="3">
    <source>
        <dbReference type="ARBA" id="ARBA00022448"/>
    </source>
</evidence>
<dbReference type="Gene3D" id="3.30.2090.10">
    <property type="entry name" value="Multidrug efflux transporter AcrB TolC docking domain, DN and DC subdomains"/>
    <property type="match status" value="2"/>
</dbReference>
<proteinExistence type="inferred from homology"/>
<feature type="compositionally biased region" description="Basic and acidic residues" evidence="8">
    <location>
        <begin position="297"/>
        <end position="339"/>
    </location>
</feature>
<feature type="transmembrane region" description="Helical" evidence="9">
    <location>
        <begin position="1027"/>
        <end position="1048"/>
    </location>
</feature>
<protein>
    <submittedName>
        <fullName evidence="10">Cobalt-zinc-cadmium resistance protein CzcA</fullName>
    </submittedName>
</protein>
<gene>
    <name evidence="10" type="ORF">HDF10_000922</name>
</gene>
<dbReference type="PANTHER" id="PTHR32063">
    <property type="match status" value="1"/>
</dbReference>
<evidence type="ECO:0000256" key="6">
    <source>
        <dbReference type="ARBA" id="ARBA00022989"/>
    </source>
</evidence>
<dbReference type="SUPFAM" id="SSF82714">
    <property type="entry name" value="Multidrug efflux transporter AcrB TolC docking domain, DN and DC subdomains"/>
    <property type="match status" value="2"/>
</dbReference>
<dbReference type="InterPro" id="IPR027463">
    <property type="entry name" value="AcrB_DN_DC_subdom"/>
</dbReference>
<feature type="transmembrane region" description="Helical" evidence="9">
    <location>
        <begin position="955"/>
        <end position="975"/>
    </location>
</feature>
<evidence type="ECO:0000256" key="8">
    <source>
        <dbReference type="SAM" id="MobiDB-lite"/>
    </source>
</evidence>
<comment type="subcellular location">
    <subcellularLocation>
        <location evidence="1">Cell membrane</location>
        <topology evidence="1">Multi-pass membrane protein</topology>
    </subcellularLocation>
</comment>
<feature type="transmembrane region" description="Helical" evidence="9">
    <location>
        <begin position="537"/>
        <end position="560"/>
    </location>
</feature>
<feature type="transmembrane region" description="Helical" evidence="9">
    <location>
        <begin position="591"/>
        <end position="613"/>
    </location>
</feature>
<feature type="region of interest" description="Disordered" evidence="8">
    <location>
        <begin position="274"/>
        <end position="339"/>
    </location>
</feature>
<dbReference type="GO" id="GO:0008324">
    <property type="term" value="F:monoatomic cation transmembrane transporter activity"/>
    <property type="evidence" value="ECO:0007669"/>
    <property type="project" value="InterPro"/>
</dbReference>
<keyword evidence="3" id="KW-0813">Transport</keyword>
<dbReference type="SUPFAM" id="SSF82693">
    <property type="entry name" value="Multidrug efflux transporter AcrB pore domain, PN1, PN2, PC1 and PC2 subdomains"/>
    <property type="match status" value="2"/>
</dbReference>
<feature type="transmembrane region" description="Helical" evidence="9">
    <location>
        <begin position="505"/>
        <end position="525"/>
    </location>
</feature>
<feature type="transmembrane region" description="Helical" evidence="9">
    <location>
        <begin position="428"/>
        <end position="450"/>
    </location>
</feature>
<evidence type="ECO:0000256" key="7">
    <source>
        <dbReference type="ARBA" id="ARBA00023136"/>
    </source>
</evidence>
<dbReference type="Gene3D" id="3.30.70.1430">
    <property type="entry name" value="Multidrug efflux transporter AcrB pore domain"/>
    <property type="match status" value="1"/>
</dbReference>
<dbReference type="Proteomes" id="UP000569092">
    <property type="component" value="Unassembled WGS sequence"/>
</dbReference>
<evidence type="ECO:0000256" key="9">
    <source>
        <dbReference type="SAM" id="Phobius"/>
    </source>
</evidence>
<organism evidence="10 11">
    <name type="scientific">Tunturiibacter lichenicola</name>
    <dbReference type="NCBI Taxonomy" id="2051959"/>
    <lineage>
        <taxon>Bacteria</taxon>
        <taxon>Pseudomonadati</taxon>
        <taxon>Acidobacteriota</taxon>
        <taxon>Terriglobia</taxon>
        <taxon>Terriglobales</taxon>
        <taxon>Acidobacteriaceae</taxon>
        <taxon>Tunturiibacter</taxon>
    </lineage>
</organism>
<feature type="transmembrane region" description="Helical" evidence="9">
    <location>
        <begin position="987"/>
        <end position="1007"/>
    </location>
</feature>
<dbReference type="AlphaFoldDB" id="A0A7W8J802"/>
<keyword evidence="7 9" id="KW-0472">Membrane</keyword>
<dbReference type="InterPro" id="IPR001036">
    <property type="entry name" value="Acrflvin-R"/>
</dbReference>
<keyword evidence="4" id="KW-1003">Cell membrane</keyword>
<comment type="caution">
    <text evidence="10">The sequence shown here is derived from an EMBL/GenBank/DDBJ whole genome shotgun (WGS) entry which is preliminary data.</text>
</comment>
<feature type="transmembrane region" description="Helical" evidence="9">
    <location>
        <begin position="931"/>
        <end position="949"/>
    </location>
</feature>
<dbReference type="SUPFAM" id="SSF82866">
    <property type="entry name" value="Multidrug efflux transporter AcrB transmembrane domain"/>
    <property type="match status" value="2"/>
</dbReference>
<sequence>MIRGLVDFALNNRWLVLGLAILLFAWGIVSFHNLPVEAYPDVANNYVQVITQWPGRAAEEIEQQVTIPLEIGMAGIPHMTHLRSTSLAGISSLTLIFDDESVNDWNREKVLERLSQVTLPTGLQPQIGTDWSPVGQIYWYTLRSTNPLYDNMDLKSLQDWTIDKQLKSVPGVVDVSSFGGMTREYQVRVDPDKLVAYGLSIGQVEQQLTANNTNAGGSFIEQGQQQINVREVGLYRNTHDIEETVLKTQSGTPLRVKDIATVAQGPKIRLGQIGKSCRFAGTPTPEPPNSSSASDPCIDHSGKAQNDHADKAQNDHADKAQNDHADKAQNDHAINREDGKIIDDPDVVEGIVALQKGDDSQFALAGIHKKVDELNTRILPPGVKLIPFLDRSDLLHYTTHTVLHNLTEGIILVIIILFLFLGNVRGALIVSLTIPFALLFASICLDLRHIPANLLSLGALDFGMVVDGAVVMVENIVRHLSHQRKDSLSPAEQIREAAHEVQRPVFYAIGIIITAYLPIFTLQAVEGRLFRPMAWTVAFALLGALIFSIIIAPVLSSLLFPNGASEWQNPVMAWLTDRYRHAARWAIEHRWVTLGGAGFALLLTLFLGLSGVIGSEFLPHLDEGAIWVRGTLAPSTGPTESLRVMNQARIVLSSFPEVTKVVSQTGRPDDGTDVTGFFNTEYFVDLKPKADWRHPFHQNKDELIGAMDRELDKIPGVIWNFSQPISDNVEEAVSGVKGELAVKIYGDDLKNLEQLGDQIISIMSKIKGVQDLGLFRVIGQPNLNYSVNRAAAARYGINVADIQDAIQTAVGGNAVSQVLQGEARYDLVVRYPPQYRDTQDAIDKIRLLSPSGERVSLAQLTTVRMEDGAETISREAGQRFVAIKYSVRDRDLGSTVEEAISKVNEQVKLPPGYKTDWAGEYESQKRSSRRLMLVLPITILLIFVILYSMFHSGKWAGLILINVSMAPVGGLLALLVTHTNFSVSSGVGFLALFGVSVQTGVIMLEYINQMRVRGHSIEESAIEGAVLRLRPIMMTMLVATLGLLPAATSHGIGSDSQRPFAMVIVGGLIGALCISVFLLPTLYVWIARPDDVLPTPETEFEN</sequence>
<evidence type="ECO:0000313" key="11">
    <source>
        <dbReference type="Proteomes" id="UP000569092"/>
    </source>
</evidence>
<comment type="similarity">
    <text evidence="2">Belongs to the resistance-nodulation-cell division (RND) (TC 2.A.6) family.</text>
</comment>
<keyword evidence="6 9" id="KW-1133">Transmembrane helix</keyword>
<dbReference type="PANTHER" id="PTHR32063:SF12">
    <property type="entry name" value="CATION EFFLUX SYSTEM PROTEIN"/>
    <property type="match status" value="1"/>
</dbReference>
<evidence type="ECO:0000256" key="1">
    <source>
        <dbReference type="ARBA" id="ARBA00004651"/>
    </source>
</evidence>
<feature type="transmembrane region" description="Helical" evidence="9">
    <location>
        <begin position="1060"/>
        <end position="1086"/>
    </location>
</feature>
<reference evidence="10 11" key="1">
    <citation type="submission" date="2020-08" db="EMBL/GenBank/DDBJ databases">
        <title>Genomic Encyclopedia of Type Strains, Phase IV (KMG-V): Genome sequencing to study the core and pangenomes of soil and plant-associated prokaryotes.</title>
        <authorList>
            <person name="Whitman W."/>
        </authorList>
    </citation>
    <scope>NUCLEOTIDE SEQUENCE [LARGE SCALE GENOMIC DNA]</scope>
    <source>
        <strain evidence="10 11">M8US30</strain>
    </source>
</reference>
<dbReference type="Pfam" id="PF00873">
    <property type="entry name" value="ACR_tran"/>
    <property type="match status" value="2"/>
</dbReference>
<evidence type="ECO:0000256" key="5">
    <source>
        <dbReference type="ARBA" id="ARBA00022692"/>
    </source>
</evidence>
<dbReference type="GO" id="GO:0005886">
    <property type="term" value="C:plasma membrane"/>
    <property type="evidence" value="ECO:0007669"/>
    <property type="project" value="UniProtKB-SubCell"/>
</dbReference>
<name>A0A7W8J802_9BACT</name>
<dbReference type="NCBIfam" id="TIGR00914">
    <property type="entry name" value="2A0601"/>
    <property type="match status" value="1"/>
</dbReference>
<feature type="transmembrane region" description="Helical" evidence="9">
    <location>
        <begin position="402"/>
        <end position="421"/>
    </location>
</feature>
<evidence type="ECO:0000256" key="2">
    <source>
        <dbReference type="ARBA" id="ARBA00010942"/>
    </source>
</evidence>
<evidence type="ECO:0000313" key="10">
    <source>
        <dbReference type="EMBL" id="MBB5342972.1"/>
    </source>
</evidence>
<dbReference type="GO" id="GO:0042910">
    <property type="term" value="F:xenobiotic transmembrane transporter activity"/>
    <property type="evidence" value="ECO:0007669"/>
    <property type="project" value="TreeGrafter"/>
</dbReference>
<evidence type="ECO:0000256" key="4">
    <source>
        <dbReference type="ARBA" id="ARBA00022475"/>
    </source>
</evidence>